<feature type="domain" description="Coenzyme F420 hydrogenase/dehydrogenase beta subunit N-terminal" evidence="1">
    <location>
        <begin position="99"/>
        <end position="171"/>
    </location>
</feature>
<reference evidence="3 4" key="1">
    <citation type="journal article" date="2014" name="Genome Announc.">
        <title>Draft Genome Sequences of Two Vibrionaceae Species, Vibrio ponticus C121 and Photobacterium aphoticum C119, Isolated as Coral Reef Microbiota.</title>
        <authorList>
            <person name="Al-saari N."/>
            <person name="Meirelles P.M."/>
            <person name="Mino S."/>
            <person name="Suda W."/>
            <person name="Oshima K."/>
            <person name="Hattori M."/>
            <person name="Ohkuma M."/>
            <person name="Thompson F.L."/>
            <person name="Gomez-Gil B."/>
            <person name="Sawabe T."/>
            <person name="Sawabe T."/>
        </authorList>
    </citation>
    <scope>NUCLEOTIDE SEQUENCE [LARGE SCALE GENOMIC DNA]</scope>
    <source>
        <strain evidence="3 4">JCM 19237</strain>
    </source>
</reference>
<dbReference type="Pfam" id="PF04422">
    <property type="entry name" value="FrhB_FdhB_N"/>
    <property type="match status" value="1"/>
</dbReference>
<evidence type="ECO:0000259" key="1">
    <source>
        <dbReference type="Pfam" id="PF04422"/>
    </source>
</evidence>
<dbReference type="InterPro" id="IPR045220">
    <property type="entry name" value="FRHB/FDHB/HCAR-like"/>
</dbReference>
<dbReference type="EMBL" id="BBMN01000030">
    <property type="protein sequence ID" value="GAL08668.1"/>
    <property type="molecule type" value="Genomic_DNA"/>
</dbReference>
<sequence length="460" mass="51545">MKSTVHDVVDRGLCIGCGGCAARALSHDKLAMQLNAFGLYQPTLTGEHLNDDELDSSIAVCPFNPSPLESVKNESVIAPLCLDEPDKHNDYLGSYREIFAGYSHHFRASASSGGVATWLLTNLIDSNEIDGVICVRPGESNTFEYSLVTSSDELEKTSKTKYYPVTLTDMLNFIDETEGRFAITGVPCFIKTIRLRQLQDSTFNDKIAFTVGIFCGGLKTKGFTEYLIRKCGGDMKVSSQVNYRTKNTQGQASDYAFSFYDNESSQQRSIKMRAVGDMWGTGLFKPLACDFCDDLCSELADISLGDAWIQPYNNDPGGTNIIITRSKQASALLQKGINSGELFMDEITEEQACLSQKGNINHRRKGLSHRLAVESLPDWLEKRVPVKKSRNMSFSLVQKQRSKVRALSLSLWEQYHDAEQFDHAIAGELKKLRFLTRINHLTRRDYFIETLTRAIQKIIK</sequence>
<dbReference type="InterPro" id="IPR007525">
    <property type="entry name" value="FrhB_FdhB_C"/>
</dbReference>
<dbReference type="Pfam" id="PF04432">
    <property type="entry name" value="FrhB_FdhB_C"/>
    <property type="match status" value="1"/>
</dbReference>
<evidence type="ECO:0000313" key="3">
    <source>
        <dbReference type="EMBL" id="GAL08668.1"/>
    </source>
</evidence>
<comment type="caution">
    <text evidence="3">The sequence shown here is derived from an EMBL/GenBank/DDBJ whole genome shotgun (WGS) entry which is preliminary data.</text>
</comment>
<dbReference type="GO" id="GO:0052592">
    <property type="term" value="F:oxidoreductase activity, acting on CH or CH2 groups, with an iron-sulfur protein as acceptor"/>
    <property type="evidence" value="ECO:0007669"/>
    <property type="project" value="TreeGrafter"/>
</dbReference>
<protein>
    <submittedName>
        <fullName evidence="3">Coenzyme F420-dependent oxidoreductase</fullName>
    </submittedName>
</protein>
<proteinExistence type="predicted"/>
<gene>
    <name evidence="3" type="ORF">JCM19237_3162</name>
</gene>
<feature type="domain" description="Coenzyme F420 hydrogenase/dehydrogenase beta subunit C-terminal" evidence="2">
    <location>
        <begin position="180"/>
        <end position="349"/>
    </location>
</feature>
<dbReference type="AlphaFoldDB" id="A0A090R2D5"/>
<dbReference type="eggNOG" id="COG1035">
    <property type="taxonomic scope" value="Bacteria"/>
</dbReference>
<name>A0A090R2D5_9GAMM</name>
<dbReference type="PANTHER" id="PTHR31332">
    <property type="entry name" value="7-HYDROXYMETHYL CHLOROPHYLL A REDUCTASE, CHLOROPLASTIC"/>
    <property type="match status" value="1"/>
</dbReference>
<organism evidence="3 4">
    <name type="scientific">Photobacterium aphoticum</name>
    <dbReference type="NCBI Taxonomy" id="754436"/>
    <lineage>
        <taxon>Bacteria</taxon>
        <taxon>Pseudomonadati</taxon>
        <taxon>Pseudomonadota</taxon>
        <taxon>Gammaproteobacteria</taxon>
        <taxon>Vibrionales</taxon>
        <taxon>Vibrionaceae</taxon>
        <taxon>Photobacterium</taxon>
    </lineage>
</organism>
<accession>A0A090R2D5</accession>
<dbReference type="Proteomes" id="UP000029227">
    <property type="component" value="Unassembled WGS sequence"/>
</dbReference>
<dbReference type="STRING" id="754436.JCM19237_3162"/>
<dbReference type="PANTHER" id="PTHR31332:SF0">
    <property type="entry name" value="7-HYDROXYMETHYL CHLOROPHYLL A REDUCTASE, CHLOROPLASTIC"/>
    <property type="match status" value="1"/>
</dbReference>
<evidence type="ECO:0000313" key="4">
    <source>
        <dbReference type="Proteomes" id="UP000029227"/>
    </source>
</evidence>
<evidence type="ECO:0000259" key="2">
    <source>
        <dbReference type="Pfam" id="PF04432"/>
    </source>
</evidence>
<dbReference type="InterPro" id="IPR007516">
    <property type="entry name" value="Co_F420_Hydgase/DH_bsu_N"/>
</dbReference>